<dbReference type="Gene3D" id="1.10.150.50">
    <property type="entry name" value="Transcription Factor, Ets-1"/>
    <property type="match status" value="1"/>
</dbReference>
<evidence type="ECO:0000313" key="2">
    <source>
        <dbReference type="EMBL" id="GFO23094.1"/>
    </source>
</evidence>
<dbReference type="EMBL" id="BLXT01005500">
    <property type="protein sequence ID" value="GFO23094.1"/>
    <property type="molecule type" value="Genomic_DNA"/>
</dbReference>
<keyword evidence="3" id="KW-1185">Reference proteome</keyword>
<gene>
    <name evidence="2" type="ORF">PoB_004959900</name>
</gene>
<sequence>MSLKSSKSRSRKSKSSLHLQQSRSKLAFQPTGKFPQEVNIIRWIPNPRPSWDTTEMCSASTWDSHQVSQWAASNQLPDVARCTWSHAIDGGSLLRTDALALQRMGVCSGREALLAEEYICRLAASVDRDATDDDTFPVEMYKSLYRGEAPCRGYSPLDLLSTDPYKQTHLRFLDMSDHSTLQFMGLQTGKDNPI</sequence>
<organism evidence="2 3">
    <name type="scientific">Plakobranchus ocellatus</name>
    <dbReference type="NCBI Taxonomy" id="259542"/>
    <lineage>
        <taxon>Eukaryota</taxon>
        <taxon>Metazoa</taxon>
        <taxon>Spiralia</taxon>
        <taxon>Lophotrochozoa</taxon>
        <taxon>Mollusca</taxon>
        <taxon>Gastropoda</taxon>
        <taxon>Heterobranchia</taxon>
        <taxon>Euthyneura</taxon>
        <taxon>Panpulmonata</taxon>
        <taxon>Sacoglossa</taxon>
        <taxon>Placobranchoidea</taxon>
        <taxon>Plakobranchidae</taxon>
        <taxon>Plakobranchus</taxon>
    </lineage>
</organism>
<evidence type="ECO:0008006" key="4">
    <source>
        <dbReference type="Google" id="ProtNLM"/>
    </source>
</evidence>
<feature type="compositionally biased region" description="Low complexity" evidence="1">
    <location>
        <begin position="16"/>
        <end position="25"/>
    </location>
</feature>
<dbReference type="InterPro" id="IPR013761">
    <property type="entry name" value="SAM/pointed_sf"/>
</dbReference>
<dbReference type="Proteomes" id="UP000735302">
    <property type="component" value="Unassembled WGS sequence"/>
</dbReference>
<accession>A0AAV4BWA6</accession>
<dbReference type="AlphaFoldDB" id="A0AAV4BWA6"/>
<evidence type="ECO:0000313" key="3">
    <source>
        <dbReference type="Proteomes" id="UP000735302"/>
    </source>
</evidence>
<dbReference type="SUPFAM" id="SSF47769">
    <property type="entry name" value="SAM/Pointed domain"/>
    <property type="match status" value="1"/>
</dbReference>
<feature type="compositionally biased region" description="Basic residues" evidence="1">
    <location>
        <begin position="1"/>
        <end position="15"/>
    </location>
</feature>
<reference evidence="2 3" key="1">
    <citation type="journal article" date="2021" name="Elife">
        <title>Chloroplast acquisition without the gene transfer in kleptoplastic sea slugs, Plakobranchus ocellatus.</title>
        <authorList>
            <person name="Maeda T."/>
            <person name="Takahashi S."/>
            <person name="Yoshida T."/>
            <person name="Shimamura S."/>
            <person name="Takaki Y."/>
            <person name="Nagai Y."/>
            <person name="Toyoda A."/>
            <person name="Suzuki Y."/>
            <person name="Arimoto A."/>
            <person name="Ishii H."/>
            <person name="Satoh N."/>
            <person name="Nishiyama T."/>
            <person name="Hasebe M."/>
            <person name="Maruyama T."/>
            <person name="Minagawa J."/>
            <person name="Obokata J."/>
            <person name="Shigenobu S."/>
        </authorList>
    </citation>
    <scope>NUCLEOTIDE SEQUENCE [LARGE SCALE GENOMIC DNA]</scope>
</reference>
<feature type="region of interest" description="Disordered" evidence="1">
    <location>
        <begin position="1"/>
        <end position="25"/>
    </location>
</feature>
<comment type="caution">
    <text evidence="2">The sequence shown here is derived from an EMBL/GenBank/DDBJ whole genome shotgun (WGS) entry which is preliminary data.</text>
</comment>
<evidence type="ECO:0000256" key="1">
    <source>
        <dbReference type="SAM" id="MobiDB-lite"/>
    </source>
</evidence>
<proteinExistence type="predicted"/>
<protein>
    <recommendedName>
        <fullName evidence="4">SAM domain-containing protein</fullName>
    </recommendedName>
</protein>
<name>A0AAV4BWA6_9GAST</name>